<feature type="transmembrane region" description="Helical" evidence="7">
    <location>
        <begin position="278"/>
        <end position="297"/>
    </location>
</feature>
<dbReference type="InterPro" id="IPR000620">
    <property type="entry name" value="EamA_dom"/>
</dbReference>
<feature type="transmembrane region" description="Helical" evidence="7">
    <location>
        <begin position="303"/>
        <end position="320"/>
    </location>
</feature>
<dbReference type="PANTHER" id="PTHR32322">
    <property type="entry name" value="INNER MEMBRANE TRANSPORTER"/>
    <property type="match status" value="1"/>
</dbReference>
<name>A0A7J5URW2_9MICO</name>
<evidence type="ECO:0000256" key="2">
    <source>
        <dbReference type="ARBA" id="ARBA00007362"/>
    </source>
</evidence>
<feature type="domain" description="EamA" evidence="8">
    <location>
        <begin position="179"/>
        <end position="320"/>
    </location>
</feature>
<sequence length="343" mass="35239">MHLTHDINPAGLPIRRGERGGAVPVDDRSLRPGLAFALTSAAAFGTSGAVAKSLLEAGWSPGAAVTARVAGGALILLVPALVALRGRWRLLWRNLPLIAVYGLLAMAACQLFYFNAVTTLSVGVALLLEYLGFLLVVGWLWARHGQRPRRFTVLGIVAALAGLVLVLDVTGGVRVDLGGVLWGLGAAVGLAVYFILSAHQRTGLPPLVMAAGAMVVAALALGAAGAAGLMPMRAAGGHVVLAGIEVHWLVPLAALSLVATATAYATGIAGTRRLGSKIASFVGLTEVMFAVLFAWLLVGELPLPVQLLGGVLIVAGLVAVRYDELRAPEPAVVAVPAAPAQER</sequence>
<keyword evidence="10" id="KW-1185">Reference proteome</keyword>
<evidence type="ECO:0000313" key="9">
    <source>
        <dbReference type="EMBL" id="KAE8765108.1"/>
    </source>
</evidence>
<feature type="region of interest" description="Disordered" evidence="6">
    <location>
        <begin position="1"/>
        <end position="22"/>
    </location>
</feature>
<dbReference type="PANTHER" id="PTHR32322:SF2">
    <property type="entry name" value="EAMA DOMAIN-CONTAINING PROTEIN"/>
    <property type="match status" value="1"/>
</dbReference>
<feature type="domain" description="EamA" evidence="8">
    <location>
        <begin position="32"/>
        <end position="167"/>
    </location>
</feature>
<feature type="transmembrane region" description="Helical" evidence="7">
    <location>
        <begin position="95"/>
        <end position="114"/>
    </location>
</feature>
<evidence type="ECO:0000256" key="3">
    <source>
        <dbReference type="ARBA" id="ARBA00022692"/>
    </source>
</evidence>
<accession>A0A7J5URW2</accession>
<feature type="transmembrane region" description="Helical" evidence="7">
    <location>
        <begin position="153"/>
        <end position="173"/>
    </location>
</feature>
<protein>
    <submittedName>
        <fullName evidence="9">EamA family transporter</fullName>
    </submittedName>
</protein>
<keyword evidence="4 7" id="KW-1133">Transmembrane helix</keyword>
<dbReference type="InterPro" id="IPR050638">
    <property type="entry name" value="AA-Vitamin_Transporters"/>
</dbReference>
<evidence type="ECO:0000256" key="1">
    <source>
        <dbReference type="ARBA" id="ARBA00004141"/>
    </source>
</evidence>
<dbReference type="GO" id="GO:0016020">
    <property type="term" value="C:membrane"/>
    <property type="evidence" value="ECO:0007669"/>
    <property type="project" value="UniProtKB-SubCell"/>
</dbReference>
<dbReference type="AlphaFoldDB" id="A0A7J5URW2"/>
<feature type="transmembrane region" description="Helical" evidence="7">
    <location>
        <begin position="248"/>
        <end position="266"/>
    </location>
</feature>
<dbReference type="Proteomes" id="UP000451860">
    <property type="component" value="Unassembled WGS sequence"/>
</dbReference>
<evidence type="ECO:0000256" key="5">
    <source>
        <dbReference type="ARBA" id="ARBA00023136"/>
    </source>
</evidence>
<dbReference type="Pfam" id="PF00892">
    <property type="entry name" value="EamA"/>
    <property type="match status" value="2"/>
</dbReference>
<feature type="transmembrane region" description="Helical" evidence="7">
    <location>
        <begin position="179"/>
        <end position="196"/>
    </location>
</feature>
<comment type="similarity">
    <text evidence="2">Belongs to the EamA transporter family.</text>
</comment>
<evidence type="ECO:0000256" key="6">
    <source>
        <dbReference type="SAM" id="MobiDB-lite"/>
    </source>
</evidence>
<comment type="subcellular location">
    <subcellularLocation>
        <location evidence="1">Membrane</location>
        <topology evidence="1">Multi-pass membrane protein</topology>
    </subcellularLocation>
</comment>
<evidence type="ECO:0000313" key="10">
    <source>
        <dbReference type="Proteomes" id="UP000451860"/>
    </source>
</evidence>
<evidence type="ECO:0000256" key="7">
    <source>
        <dbReference type="SAM" id="Phobius"/>
    </source>
</evidence>
<feature type="transmembrane region" description="Helical" evidence="7">
    <location>
        <begin position="120"/>
        <end position="141"/>
    </location>
</feature>
<feature type="transmembrane region" description="Helical" evidence="7">
    <location>
        <begin position="63"/>
        <end position="83"/>
    </location>
</feature>
<proteinExistence type="inferred from homology"/>
<keyword evidence="5 7" id="KW-0472">Membrane</keyword>
<dbReference type="EMBL" id="WHJE01000016">
    <property type="protein sequence ID" value="KAE8765108.1"/>
    <property type="molecule type" value="Genomic_DNA"/>
</dbReference>
<organism evidence="9 10">
    <name type="scientific">Georgenia thermotolerans</name>
    <dbReference type="NCBI Taxonomy" id="527326"/>
    <lineage>
        <taxon>Bacteria</taxon>
        <taxon>Bacillati</taxon>
        <taxon>Actinomycetota</taxon>
        <taxon>Actinomycetes</taxon>
        <taxon>Micrococcales</taxon>
        <taxon>Bogoriellaceae</taxon>
        <taxon>Georgenia</taxon>
    </lineage>
</organism>
<comment type="caution">
    <text evidence="9">The sequence shown here is derived from an EMBL/GenBank/DDBJ whole genome shotgun (WGS) entry which is preliminary data.</text>
</comment>
<keyword evidence="3 7" id="KW-0812">Transmembrane</keyword>
<dbReference type="OrthoDB" id="154915at2"/>
<reference evidence="9 10" key="1">
    <citation type="submission" date="2019-10" db="EMBL/GenBank/DDBJ databases">
        <title>Georgenia wutianyii sp. nov. and Georgenia yuyongxinii sp. nov. isolated from plateau pika (Ochotona curzoniae) in the Qinghai-Tibet plateau of China.</title>
        <authorList>
            <person name="Tian Z."/>
        </authorList>
    </citation>
    <scope>NUCLEOTIDE SEQUENCE [LARGE SCALE GENOMIC DNA]</scope>
    <source>
        <strain evidence="9 10">DSM 21501</strain>
    </source>
</reference>
<gene>
    <name evidence="9" type="ORF">GB883_05750</name>
</gene>
<evidence type="ECO:0000259" key="8">
    <source>
        <dbReference type="Pfam" id="PF00892"/>
    </source>
</evidence>
<evidence type="ECO:0000256" key="4">
    <source>
        <dbReference type="ARBA" id="ARBA00022989"/>
    </source>
</evidence>
<feature type="transmembrane region" description="Helical" evidence="7">
    <location>
        <begin position="208"/>
        <end position="228"/>
    </location>
</feature>
<dbReference type="InterPro" id="IPR037185">
    <property type="entry name" value="EmrE-like"/>
</dbReference>
<dbReference type="SUPFAM" id="SSF103481">
    <property type="entry name" value="Multidrug resistance efflux transporter EmrE"/>
    <property type="match status" value="2"/>
</dbReference>